<feature type="domain" description="DUF632" evidence="3">
    <location>
        <begin position="277"/>
        <end position="599"/>
    </location>
</feature>
<evidence type="ECO:0000259" key="4">
    <source>
        <dbReference type="Pfam" id="PF04783"/>
    </source>
</evidence>
<name>A0A7I8K4P8_SPIIN</name>
<reference evidence="5" key="1">
    <citation type="submission" date="2020-02" db="EMBL/GenBank/DDBJ databases">
        <authorList>
            <person name="Scholz U."/>
            <person name="Mascher M."/>
            <person name="Fiebig A."/>
        </authorList>
    </citation>
    <scope>NUCLEOTIDE SEQUENCE</scope>
</reference>
<organism evidence="5 6">
    <name type="scientific">Spirodela intermedia</name>
    <name type="common">Intermediate duckweed</name>
    <dbReference type="NCBI Taxonomy" id="51605"/>
    <lineage>
        <taxon>Eukaryota</taxon>
        <taxon>Viridiplantae</taxon>
        <taxon>Streptophyta</taxon>
        <taxon>Embryophyta</taxon>
        <taxon>Tracheophyta</taxon>
        <taxon>Spermatophyta</taxon>
        <taxon>Magnoliopsida</taxon>
        <taxon>Liliopsida</taxon>
        <taxon>Araceae</taxon>
        <taxon>Lemnoideae</taxon>
        <taxon>Spirodela</taxon>
    </lineage>
</organism>
<keyword evidence="6" id="KW-1185">Reference proteome</keyword>
<sequence length="751" mass="83397">MGGCAASRLGAGEEDDAVGICRERKRLLKSAVDRRYALADAHSRYIHSLYTVAGAISLFVARHSSPAHFLITLPSAPPPSTSTVSEPSFLRQTPSEPKTETAVFRWSRSPSSSSSSATSEGGEGVGDAAVGAGKGGNVEMGYGCFFAEDPPPLPSPMRTFGWDFFDPFDRVRAAEEVSVMAGLHRSSEEDLRVVREEEGIPELEEEVLQGEGGGEYINDPSGRGKLASLGGGGGDGNANSSEMVGRATVDVAATDGNTEKAEKGLTLLDTPARDRELLEALKDIVDHFIRAYDSGKEVSRMLEANTLDPHAGVEEKKENSSKLVQAIAWHRSPSTQSSSSYKSFLASSSRDSSWADGRSSLFDDYGGMASGSHSLTLERLYVWEKKLYEEVKAGDRIRRIYERKCSQLTNHSAKGVDSRSVDKTKSVAKDMYTRIWVAVRSVETISQRIQKLRDEELEPQLFELLKGLMETWRVMLESHETQNQIMLEVKAFTCPAYGKFCTNLHRTATFQLLAELQNWRVCFQCYLTAQKAYVEAIYGWLSKFIAPEVEFCSRGRATAPPHRVCGPKLLVICQDWLTSLQKLPEKSVSGAMKSFCKDLRILCAKQDEEQQQKRKVDSHAKELDKMVLALQRAENRILEPKLSELKAENDVWHRVEGLAERKDRLDMLRAKLEAEKAKHHECMQDTQRVALNGFKSGLANIFDALTDFSRDSLKLYNTLAMVNEKGQQLVDEDGKEPPTLTEGNEPEPDCR</sequence>
<protein>
    <submittedName>
        <fullName evidence="5">Uncharacterized protein</fullName>
    </submittedName>
</protein>
<feature type="domain" description="DUF630" evidence="4">
    <location>
        <begin position="3"/>
        <end position="63"/>
    </location>
</feature>
<dbReference type="Pfam" id="PF04782">
    <property type="entry name" value="DUF632"/>
    <property type="match status" value="1"/>
</dbReference>
<accession>A0A7I8K4P8</accession>
<dbReference type="InterPro" id="IPR006868">
    <property type="entry name" value="DUF630"/>
</dbReference>
<proteinExistence type="predicted"/>
<keyword evidence="1" id="KW-0175">Coiled coil</keyword>
<evidence type="ECO:0000313" key="5">
    <source>
        <dbReference type="EMBL" id="CAA7391451.1"/>
    </source>
</evidence>
<dbReference type="PANTHER" id="PTHR21450:SF17">
    <property type="entry name" value="OS09G0542500 PROTEIN"/>
    <property type="match status" value="1"/>
</dbReference>
<feature type="region of interest" description="Disordered" evidence="2">
    <location>
        <begin position="725"/>
        <end position="751"/>
    </location>
</feature>
<dbReference type="Proteomes" id="UP000663760">
    <property type="component" value="Chromosome 2"/>
</dbReference>
<evidence type="ECO:0000256" key="1">
    <source>
        <dbReference type="SAM" id="Coils"/>
    </source>
</evidence>
<feature type="compositionally biased region" description="Low complexity" evidence="2">
    <location>
        <begin position="107"/>
        <end position="130"/>
    </location>
</feature>
<dbReference type="OrthoDB" id="1893612at2759"/>
<dbReference type="Pfam" id="PF04783">
    <property type="entry name" value="DUF630"/>
    <property type="match status" value="1"/>
</dbReference>
<dbReference type="InterPro" id="IPR006867">
    <property type="entry name" value="DUF632"/>
</dbReference>
<dbReference type="EMBL" id="LR746265">
    <property type="protein sequence ID" value="CAA7391451.1"/>
    <property type="molecule type" value="Genomic_DNA"/>
</dbReference>
<feature type="coiled-coil region" evidence="1">
    <location>
        <begin position="616"/>
        <end position="678"/>
    </location>
</feature>
<evidence type="ECO:0000313" key="6">
    <source>
        <dbReference type="Proteomes" id="UP000663760"/>
    </source>
</evidence>
<gene>
    <name evidence="5" type="ORF">SI8410_02002748</name>
</gene>
<evidence type="ECO:0000256" key="2">
    <source>
        <dbReference type="SAM" id="MobiDB-lite"/>
    </source>
</evidence>
<feature type="region of interest" description="Disordered" evidence="2">
    <location>
        <begin position="76"/>
        <end position="130"/>
    </location>
</feature>
<dbReference type="AlphaFoldDB" id="A0A7I8K4P8"/>
<evidence type="ECO:0000259" key="3">
    <source>
        <dbReference type="Pfam" id="PF04782"/>
    </source>
</evidence>
<dbReference type="PANTHER" id="PTHR21450">
    <property type="entry name" value="PROTEIN ALTERED PHOSPHATE STARVATION RESPONSE 1"/>
    <property type="match status" value="1"/>
</dbReference>